<sequence>MTFLLAGIIVAITLIVTFWASRRNTSAGDFYVAGGRISATQNGIAIAGDYMSAASFLGITGLIALNGYDGFMYSVGWFIAYLTVLFIVAEPLRNLGKYTLADMLVYRLKDPRVRTYAAMSTIVISTLYMIAQVVGAGSLISLLSGNTIKAELAIPLVGVLMIVYVVVGGMLATTWVQIIKAGLLMFATIVMTVLILSRFGWSFSTLLGAAERANGPEFLGAGLKYKDPIDLISLCLALVLGTAGLPHILVRFFTVPTAQDARKSVVWAMVLIGAFYVMTAFMGNAANVLLGKEAIIAANPAGNMAAPMLAEALFGGKGTFGGELGLAFVTAVAFATILAVVAGLTISASTSFTHDIYNGVLKGGQASEADQFRVARMATVAVGIAAILLGLAAKTQNVAFLVALAFAVAASANLPVILFTLFWKKFNATGAIWGIVGGLLFTLLLIAVSPNIMKIDPDTLTTGRHLIQANALFRLENPGIISIPAGFLFAYLGTLVGAARRSPTADQDFEAMQYRAYTGAGVDGTVAAHD</sequence>
<evidence type="ECO:0000313" key="13">
    <source>
        <dbReference type="EMBL" id="RJF71476.1"/>
    </source>
</evidence>
<name>A0A418V5U7_9DEIO</name>
<feature type="transmembrane region" description="Helical" evidence="12">
    <location>
        <begin position="399"/>
        <end position="423"/>
    </location>
</feature>
<keyword evidence="8" id="KW-0915">Sodium</keyword>
<dbReference type="GO" id="GO:0005886">
    <property type="term" value="C:plasma membrane"/>
    <property type="evidence" value="ECO:0007669"/>
    <property type="project" value="UniProtKB-SubCell"/>
</dbReference>
<feature type="transmembrane region" description="Helical" evidence="12">
    <location>
        <begin position="71"/>
        <end position="92"/>
    </location>
</feature>
<feature type="transmembrane region" description="Helical" evidence="12">
    <location>
        <begin position="326"/>
        <end position="353"/>
    </location>
</feature>
<evidence type="ECO:0000313" key="14">
    <source>
        <dbReference type="Proteomes" id="UP000286287"/>
    </source>
</evidence>
<comment type="similarity">
    <text evidence="2 11">Belongs to the sodium:solute symporter (SSF) (TC 2.A.21) family.</text>
</comment>
<dbReference type="NCBIfam" id="TIGR00813">
    <property type="entry name" value="sss"/>
    <property type="match status" value="1"/>
</dbReference>
<evidence type="ECO:0000256" key="12">
    <source>
        <dbReference type="SAM" id="Phobius"/>
    </source>
</evidence>
<feature type="transmembrane region" description="Helical" evidence="12">
    <location>
        <begin position="265"/>
        <end position="283"/>
    </location>
</feature>
<comment type="subcellular location">
    <subcellularLocation>
        <location evidence="1">Cell membrane</location>
        <topology evidence="1">Multi-pass membrane protein</topology>
    </subcellularLocation>
</comment>
<keyword evidence="5 12" id="KW-0812">Transmembrane</keyword>
<evidence type="ECO:0000256" key="2">
    <source>
        <dbReference type="ARBA" id="ARBA00006434"/>
    </source>
</evidence>
<gene>
    <name evidence="13" type="primary">actP</name>
    <name evidence="13" type="ORF">D3875_07755</name>
</gene>
<keyword evidence="10 12" id="KW-0472">Membrane</keyword>
<keyword evidence="6" id="KW-0769">Symport</keyword>
<keyword evidence="4" id="KW-1003">Cell membrane</keyword>
<evidence type="ECO:0000256" key="3">
    <source>
        <dbReference type="ARBA" id="ARBA00022448"/>
    </source>
</evidence>
<keyword evidence="7 12" id="KW-1133">Transmembrane helix</keyword>
<dbReference type="Pfam" id="PF00474">
    <property type="entry name" value="SSF"/>
    <property type="match status" value="1"/>
</dbReference>
<dbReference type="GO" id="GO:0006811">
    <property type="term" value="P:monoatomic ion transport"/>
    <property type="evidence" value="ECO:0007669"/>
    <property type="project" value="UniProtKB-KW"/>
</dbReference>
<comment type="caution">
    <text evidence="13">The sequence shown here is derived from an EMBL/GenBank/DDBJ whole genome shotgun (WGS) entry which is preliminary data.</text>
</comment>
<dbReference type="GO" id="GO:0015293">
    <property type="term" value="F:symporter activity"/>
    <property type="evidence" value="ECO:0007669"/>
    <property type="project" value="UniProtKB-KW"/>
</dbReference>
<feature type="transmembrane region" description="Helical" evidence="12">
    <location>
        <begin position="480"/>
        <end position="499"/>
    </location>
</feature>
<evidence type="ECO:0000256" key="7">
    <source>
        <dbReference type="ARBA" id="ARBA00022989"/>
    </source>
</evidence>
<dbReference type="InterPro" id="IPR038377">
    <property type="entry name" value="Na/Glc_symporter_sf"/>
</dbReference>
<dbReference type="RefSeq" id="WP_119762689.1">
    <property type="nucleotide sequence ID" value="NZ_QYUJ01000014.1"/>
</dbReference>
<evidence type="ECO:0000256" key="1">
    <source>
        <dbReference type="ARBA" id="ARBA00004651"/>
    </source>
</evidence>
<evidence type="ECO:0000256" key="5">
    <source>
        <dbReference type="ARBA" id="ARBA00022692"/>
    </source>
</evidence>
<evidence type="ECO:0000256" key="4">
    <source>
        <dbReference type="ARBA" id="ARBA00022475"/>
    </source>
</evidence>
<dbReference type="GO" id="GO:0006847">
    <property type="term" value="P:plasma membrane acetate transport"/>
    <property type="evidence" value="ECO:0007669"/>
    <property type="project" value="TreeGrafter"/>
</dbReference>
<dbReference type="InterPro" id="IPR001734">
    <property type="entry name" value="Na/solute_symporter"/>
</dbReference>
<dbReference type="Proteomes" id="UP000286287">
    <property type="component" value="Unassembled WGS sequence"/>
</dbReference>
<keyword evidence="14" id="KW-1185">Reference proteome</keyword>
<feature type="transmembrane region" description="Helical" evidence="12">
    <location>
        <begin position="183"/>
        <end position="201"/>
    </location>
</feature>
<dbReference type="CDD" id="cd11480">
    <property type="entry name" value="SLC5sbd_u4"/>
    <property type="match status" value="1"/>
</dbReference>
<dbReference type="GO" id="GO:0015123">
    <property type="term" value="F:acetate transmembrane transporter activity"/>
    <property type="evidence" value="ECO:0007669"/>
    <property type="project" value="TreeGrafter"/>
</dbReference>
<evidence type="ECO:0000256" key="8">
    <source>
        <dbReference type="ARBA" id="ARBA00023053"/>
    </source>
</evidence>
<dbReference type="AlphaFoldDB" id="A0A418V5U7"/>
<dbReference type="PANTHER" id="PTHR48086">
    <property type="entry name" value="SODIUM/PROLINE SYMPORTER-RELATED"/>
    <property type="match status" value="1"/>
</dbReference>
<reference evidence="13 14" key="1">
    <citation type="submission" date="2018-09" db="EMBL/GenBank/DDBJ databases">
        <authorList>
            <person name="Zhu H."/>
        </authorList>
    </citation>
    <scope>NUCLEOTIDE SEQUENCE [LARGE SCALE GENOMIC DNA]</scope>
    <source>
        <strain evidence="13 14">K2S05-167</strain>
    </source>
</reference>
<feature type="transmembrane region" description="Helical" evidence="12">
    <location>
        <begin position="152"/>
        <end position="176"/>
    </location>
</feature>
<dbReference type="PROSITE" id="PS00457">
    <property type="entry name" value="NA_SOLUT_SYMP_2"/>
    <property type="match status" value="1"/>
</dbReference>
<protein>
    <submittedName>
        <fullName evidence="13">Cation/acetate symporter ActP</fullName>
    </submittedName>
</protein>
<organism evidence="13 14">
    <name type="scientific">Deinococcus cavernae</name>
    <dbReference type="NCBI Taxonomy" id="2320857"/>
    <lineage>
        <taxon>Bacteria</taxon>
        <taxon>Thermotogati</taxon>
        <taxon>Deinococcota</taxon>
        <taxon>Deinococci</taxon>
        <taxon>Deinococcales</taxon>
        <taxon>Deinococcaceae</taxon>
        <taxon>Deinococcus</taxon>
    </lineage>
</organism>
<dbReference type="PROSITE" id="PS50283">
    <property type="entry name" value="NA_SOLUT_SYMP_3"/>
    <property type="match status" value="1"/>
</dbReference>
<keyword evidence="3" id="KW-0813">Transport</keyword>
<feature type="transmembrane region" description="Helical" evidence="12">
    <location>
        <begin position="43"/>
        <end position="65"/>
    </location>
</feature>
<proteinExistence type="inferred from homology"/>
<evidence type="ECO:0000256" key="11">
    <source>
        <dbReference type="RuleBase" id="RU362091"/>
    </source>
</evidence>
<keyword evidence="9" id="KW-0406">Ion transport</keyword>
<evidence type="ECO:0000256" key="10">
    <source>
        <dbReference type="ARBA" id="ARBA00023136"/>
    </source>
</evidence>
<dbReference type="InterPro" id="IPR018212">
    <property type="entry name" value="Na/solute_symporter_CS"/>
</dbReference>
<dbReference type="Gene3D" id="1.20.1730.10">
    <property type="entry name" value="Sodium/glucose cotransporter"/>
    <property type="match status" value="1"/>
</dbReference>
<evidence type="ECO:0000256" key="6">
    <source>
        <dbReference type="ARBA" id="ARBA00022847"/>
    </source>
</evidence>
<dbReference type="OrthoDB" id="9814523at2"/>
<evidence type="ECO:0000256" key="9">
    <source>
        <dbReference type="ARBA" id="ARBA00023065"/>
    </source>
</evidence>
<feature type="transmembrane region" description="Helical" evidence="12">
    <location>
        <begin position="113"/>
        <end position="140"/>
    </location>
</feature>
<feature type="transmembrane region" description="Helical" evidence="12">
    <location>
        <begin position="231"/>
        <end position="253"/>
    </location>
</feature>
<dbReference type="PANTHER" id="PTHR48086:SF6">
    <property type="entry name" value="CATION_ACETATE SYMPORTER ACTP"/>
    <property type="match status" value="1"/>
</dbReference>
<feature type="transmembrane region" description="Helical" evidence="12">
    <location>
        <begin position="430"/>
        <end position="448"/>
    </location>
</feature>
<dbReference type="InterPro" id="IPR050277">
    <property type="entry name" value="Sodium:Solute_Symporter"/>
</dbReference>
<dbReference type="EMBL" id="QYUJ01000014">
    <property type="protein sequence ID" value="RJF71476.1"/>
    <property type="molecule type" value="Genomic_DNA"/>
</dbReference>
<accession>A0A418V5U7</accession>
<feature type="transmembrane region" description="Helical" evidence="12">
    <location>
        <begin position="374"/>
        <end position="393"/>
    </location>
</feature>
<feature type="transmembrane region" description="Helical" evidence="12">
    <location>
        <begin position="6"/>
        <end position="22"/>
    </location>
</feature>